<dbReference type="InterPro" id="IPR005064">
    <property type="entry name" value="BUG"/>
</dbReference>
<evidence type="ECO:0000313" key="2">
    <source>
        <dbReference type="EMBL" id="MDN3568945.1"/>
    </source>
</evidence>
<evidence type="ECO:0000256" key="1">
    <source>
        <dbReference type="ARBA" id="ARBA00006987"/>
    </source>
</evidence>
<dbReference type="PANTHER" id="PTHR42928">
    <property type="entry name" value="TRICARBOXYLATE-BINDING PROTEIN"/>
    <property type="match status" value="1"/>
</dbReference>
<gene>
    <name evidence="2" type="ORF">QWZ14_31590</name>
</gene>
<dbReference type="SUPFAM" id="SSF53850">
    <property type="entry name" value="Periplasmic binding protein-like II"/>
    <property type="match status" value="1"/>
</dbReference>
<dbReference type="Gene3D" id="3.40.190.150">
    <property type="entry name" value="Bordetella uptake gene, domain 1"/>
    <property type="match status" value="1"/>
</dbReference>
<dbReference type="Gene3D" id="3.40.190.10">
    <property type="entry name" value="Periplasmic binding protein-like II"/>
    <property type="match status" value="1"/>
</dbReference>
<dbReference type="EMBL" id="JAUFPN010000312">
    <property type="protein sequence ID" value="MDN3568945.1"/>
    <property type="molecule type" value="Genomic_DNA"/>
</dbReference>
<comment type="similarity">
    <text evidence="1">Belongs to the UPF0065 (bug) family.</text>
</comment>
<dbReference type="PANTHER" id="PTHR42928:SF5">
    <property type="entry name" value="BLR1237 PROTEIN"/>
    <property type="match status" value="1"/>
</dbReference>
<accession>A0ABT8AGZ9</accession>
<dbReference type="RefSeq" id="WP_290321066.1">
    <property type="nucleotide sequence ID" value="NZ_JAUFPN010000312.1"/>
</dbReference>
<reference evidence="3" key="1">
    <citation type="journal article" date="2019" name="Int. J. Syst. Evol. Microbiol.">
        <title>The Global Catalogue of Microorganisms (GCM) 10K type strain sequencing project: providing services to taxonomists for standard genome sequencing and annotation.</title>
        <authorList>
            <consortium name="The Broad Institute Genomics Platform"/>
            <consortium name="The Broad Institute Genome Sequencing Center for Infectious Disease"/>
            <person name="Wu L."/>
            <person name="Ma J."/>
        </authorList>
    </citation>
    <scope>NUCLEOTIDE SEQUENCE [LARGE SCALE GENOMIC DNA]</scope>
    <source>
        <strain evidence="3">CECT 7131</strain>
    </source>
</reference>
<dbReference type="Pfam" id="PF03401">
    <property type="entry name" value="TctC"/>
    <property type="match status" value="1"/>
</dbReference>
<dbReference type="PIRSF" id="PIRSF017082">
    <property type="entry name" value="YflP"/>
    <property type="match status" value="1"/>
</dbReference>
<keyword evidence="3" id="KW-1185">Reference proteome</keyword>
<protein>
    <submittedName>
        <fullName evidence="2">Tripartite tricarboxylate transporter substrate binding protein</fullName>
    </submittedName>
</protein>
<dbReference type="CDD" id="cd07012">
    <property type="entry name" value="PBP2_Bug_TTT"/>
    <property type="match status" value="1"/>
</dbReference>
<proteinExistence type="inferred from homology"/>
<name>A0ABT8AGZ9_9PROT</name>
<dbReference type="Proteomes" id="UP001529369">
    <property type="component" value="Unassembled WGS sequence"/>
</dbReference>
<evidence type="ECO:0000313" key="3">
    <source>
        <dbReference type="Proteomes" id="UP001529369"/>
    </source>
</evidence>
<organism evidence="2 3">
    <name type="scientific">Paeniroseomonas aquatica</name>
    <dbReference type="NCBI Taxonomy" id="373043"/>
    <lineage>
        <taxon>Bacteria</taxon>
        <taxon>Pseudomonadati</taxon>
        <taxon>Pseudomonadota</taxon>
        <taxon>Alphaproteobacteria</taxon>
        <taxon>Acetobacterales</taxon>
        <taxon>Acetobacteraceae</taxon>
        <taxon>Paeniroseomonas</taxon>
    </lineage>
</organism>
<sequence>MRRRAALALPFLATAARAQGFPDRPIRLICPLAPGGPTDTHGRVLAEVAGRLLGQPVIVENRTGASATLGAQLLAGDSRADGHLIGLMPMTVFRLPAMQRRPGYDPLRDFSYILHLTGYTYYVAVRGDSPWRSWEDFVGHARANPGKVTYGTPGTGSSLHIAMEQIAGLLGLELTHVPFRGGSDNFQALLAGQISAVADSSGMAPLVEDGQFRLLNTWSAERTRRFPATPTLRELGIDIVSNSPYGLAGPKGMQPAVVRRLHDAFRAALHDPASLAALDRYDMPLLYQDSETYAATARRAVEEEGAAVRRLGLRID</sequence>
<dbReference type="InterPro" id="IPR042100">
    <property type="entry name" value="Bug_dom1"/>
</dbReference>
<comment type="caution">
    <text evidence="2">The sequence shown here is derived from an EMBL/GenBank/DDBJ whole genome shotgun (WGS) entry which is preliminary data.</text>
</comment>